<evidence type="ECO:0000256" key="1">
    <source>
        <dbReference type="ARBA" id="ARBA00001946"/>
    </source>
</evidence>
<dbReference type="FunFam" id="1.10.510.10:FF:000768">
    <property type="entry name" value="Non-specific serine/threonine protein kinase"/>
    <property type="match status" value="1"/>
</dbReference>
<reference evidence="10" key="3">
    <citation type="submission" date="2015-06" db="UniProtKB">
        <authorList>
            <consortium name="EnsemblMetazoa"/>
        </authorList>
    </citation>
    <scope>IDENTIFICATION</scope>
</reference>
<dbReference type="OrthoDB" id="1022360at2759"/>
<dbReference type="KEGG" id="hro:HELRODRAFT_63741"/>
<dbReference type="GO" id="GO:0005524">
    <property type="term" value="F:ATP binding"/>
    <property type="evidence" value="ECO:0007669"/>
    <property type="project" value="UniProtKB-KW"/>
</dbReference>
<name>T1FXJ5_HELRO</name>
<dbReference type="HOGENOM" id="CLU_000288_63_23_1"/>
<reference evidence="9 11" key="2">
    <citation type="journal article" date="2013" name="Nature">
        <title>Insights into bilaterian evolution from three spiralian genomes.</title>
        <authorList>
            <person name="Simakov O."/>
            <person name="Marletaz F."/>
            <person name="Cho S.J."/>
            <person name="Edsinger-Gonzales E."/>
            <person name="Havlak P."/>
            <person name="Hellsten U."/>
            <person name="Kuo D.H."/>
            <person name="Larsson T."/>
            <person name="Lv J."/>
            <person name="Arendt D."/>
            <person name="Savage R."/>
            <person name="Osoegawa K."/>
            <person name="de Jong P."/>
            <person name="Grimwood J."/>
            <person name="Chapman J.A."/>
            <person name="Shapiro H."/>
            <person name="Aerts A."/>
            <person name="Otillar R.P."/>
            <person name="Terry A.Y."/>
            <person name="Boore J.L."/>
            <person name="Grigoriev I.V."/>
            <person name="Lindberg D.R."/>
            <person name="Seaver E.C."/>
            <person name="Weisblat D.A."/>
            <person name="Putnam N.H."/>
            <person name="Rokhsar D.S."/>
        </authorList>
    </citation>
    <scope>NUCLEOTIDE SEQUENCE</scope>
</reference>
<dbReference type="AlphaFoldDB" id="T1FXJ5"/>
<protein>
    <recommendedName>
        <fullName evidence="2">non-specific serine/threonine protein kinase</fullName>
        <ecNumber evidence="2">2.7.11.1</ecNumber>
    </recommendedName>
</protein>
<dbReference type="PROSITE" id="PS50011">
    <property type="entry name" value="PROTEIN_KINASE_DOM"/>
    <property type="match status" value="1"/>
</dbReference>
<dbReference type="InParanoid" id="T1FXJ5"/>
<dbReference type="InterPro" id="IPR000719">
    <property type="entry name" value="Prot_kinase_dom"/>
</dbReference>
<evidence type="ECO:0000256" key="3">
    <source>
        <dbReference type="ARBA" id="ARBA00022679"/>
    </source>
</evidence>
<evidence type="ECO:0000313" key="9">
    <source>
        <dbReference type="EMBL" id="ESO12879.1"/>
    </source>
</evidence>
<evidence type="ECO:0000256" key="6">
    <source>
        <dbReference type="ARBA" id="ARBA00022840"/>
    </source>
</evidence>
<organism evidence="10 11">
    <name type="scientific">Helobdella robusta</name>
    <name type="common">Californian leech</name>
    <dbReference type="NCBI Taxonomy" id="6412"/>
    <lineage>
        <taxon>Eukaryota</taxon>
        <taxon>Metazoa</taxon>
        <taxon>Spiralia</taxon>
        <taxon>Lophotrochozoa</taxon>
        <taxon>Annelida</taxon>
        <taxon>Clitellata</taxon>
        <taxon>Hirudinea</taxon>
        <taxon>Rhynchobdellida</taxon>
        <taxon>Glossiphoniidae</taxon>
        <taxon>Helobdella</taxon>
    </lineage>
</organism>
<dbReference type="EnsemblMetazoa" id="HelroT63741">
    <property type="protein sequence ID" value="HelroP63741"/>
    <property type="gene ID" value="HelroG63741"/>
</dbReference>
<evidence type="ECO:0000256" key="5">
    <source>
        <dbReference type="ARBA" id="ARBA00022741"/>
    </source>
</evidence>
<proteinExistence type="predicted"/>
<evidence type="ECO:0000256" key="2">
    <source>
        <dbReference type="ARBA" id="ARBA00012513"/>
    </source>
</evidence>
<dbReference type="InterPro" id="IPR051931">
    <property type="entry name" value="PAK3-like"/>
</dbReference>
<evidence type="ECO:0000256" key="7">
    <source>
        <dbReference type="ARBA" id="ARBA00022842"/>
    </source>
</evidence>
<keyword evidence="4" id="KW-0479">Metal-binding</keyword>
<dbReference type="PIRSF" id="PIRSF000654">
    <property type="entry name" value="Integrin-linked_kinase"/>
    <property type="match status" value="1"/>
</dbReference>
<dbReference type="OMA" id="MEANGWW"/>
<gene>
    <name evidence="10" type="primary">20213543</name>
    <name evidence="9" type="ORF">HELRODRAFT_63741</name>
</gene>
<dbReference type="GeneID" id="20213543"/>
<keyword evidence="7" id="KW-0460">Magnesium</keyword>
<evidence type="ECO:0000313" key="11">
    <source>
        <dbReference type="Proteomes" id="UP000015101"/>
    </source>
</evidence>
<dbReference type="EMBL" id="KB095811">
    <property type="protein sequence ID" value="ESO12879.1"/>
    <property type="molecule type" value="Genomic_DNA"/>
</dbReference>
<dbReference type="EC" id="2.7.11.1" evidence="2"/>
<dbReference type="GO" id="GO:0004674">
    <property type="term" value="F:protein serine/threonine kinase activity"/>
    <property type="evidence" value="ECO:0007669"/>
    <property type="project" value="UniProtKB-EC"/>
</dbReference>
<dbReference type="Gene3D" id="1.10.510.10">
    <property type="entry name" value="Transferase(Phosphotransferase) domain 1"/>
    <property type="match status" value="1"/>
</dbReference>
<dbReference type="STRING" id="6412.T1FXJ5"/>
<dbReference type="PANTHER" id="PTHR45832">
    <property type="entry name" value="SERINE/THREONINE-PROTEIN KINASE SAMKA-RELATED-RELATED"/>
    <property type="match status" value="1"/>
</dbReference>
<dbReference type="CTD" id="20213543"/>
<dbReference type="GO" id="GO:0046872">
    <property type="term" value="F:metal ion binding"/>
    <property type="evidence" value="ECO:0007669"/>
    <property type="project" value="UniProtKB-KW"/>
</dbReference>
<dbReference type="Gene3D" id="3.30.200.20">
    <property type="entry name" value="Phosphorylase Kinase, domain 1"/>
    <property type="match status" value="1"/>
</dbReference>
<dbReference type="eggNOG" id="KOG0578">
    <property type="taxonomic scope" value="Eukaryota"/>
</dbReference>
<comment type="cofactor">
    <cofactor evidence="1">
        <name>Mg(2+)</name>
        <dbReference type="ChEBI" id="CHEBI:18420"/>
    </cofactor>
</comment>
<dbReference type="SUPFAM" id="SSF56112">
    <property type="entry name" value="Protein kinase-like (PK-like)"/>
    <property type="match status" value="1"/>
</dbReference>
<sequence length="288" mass="33162">TCKQFMEQLEMRVNYENPMLFLEDFEKIADGTTSTVYKAREKRTRVEVAVKRINLNLLKDKQLVINELSITKKLNHANIVQFVDSFLLETELWIVMEYMQAGTLADVVASSRMIEQQIATVSKRLLEGLSYLHSRGIIHRDIKSDCVLIREDGEVKLSDFGFSIELTPETPRRRSLVGTPYWMSPEIISREPYNTAADIWSFGILVFEMVDGEPPYFNDIPPHAMRKIKEESVPVMANLSRVSPMLQGFVEKMIVKDPLNRLSASELLWHPFLKKACSNHCLLPLLKK</sequence>
<evidence type="ECO:0000259" key="8">
    <source>
        <dbReference type="PROSITE" id="PS50011"/>
    </source>
</evidence>
<dbReference type="InterPro" id="IPR011009">
    <property type="entry name" value="Kinase-like_dom_sf"/>
</dbReference>
<dbReference type="PANTHER" id="PTHR45832:SF8">
    <property type="entry name" value="PROTEIN KINASE DOMAIN-CONTAINING PROTEIN"/>
    <property type="match status" value="1"/>
</dbReference>
<dbReference type="Proteomes" id="UP000015101">
    <property type="component" value="Unassembled WGS sequence"/>
</dbReference>
<dbReference type="Pfam" id="PF00069">
    <property type="entry name" value="Pkinase"/>
    <property type="match status" value="1"/>
</dbReference>
<evidence type="ECO:0000256" key="4">
    <source>
        <dbReference type="ARBA" id="ARBA00022723"/>
    </source>
</evidence>
<evidence type="ECO:0000313" key="10">
    <source>
        <dbReference type="EnsemblMetazoa" id="HelroP63741"/>
    </source>
</evidence>
<keyword evidence="11" id="KW-1185">Reference proteome</keyword>
<keyword evidence="5" id="KW-0547">Nucleotide-binding</keyword>
<dbReference type="RefSeq" id="XP_009009599.1">
    <property type="nucleotide sequence ID" value="XM_009011351.1"/>
</dbReference>
<reference evidence="11" key="1">
    <citation type="submission" date="2012-12" db="EMBL/GenBank/DDBJ databases">
        <authorList>
            <person name="Hellsten U."/>
            <person name="Grimwood J."/>
            <person name="Chapman J.A."/>
            <person name="Shapiro H."/>
            <person name="Aerts A."/>
            <person name="Otillar R.P."/>
            <person name="Terry A.Y."/>
            <person name="Boore J.L."/>
            <person name="Simakov O."/>
            <person name="Marletaz F."/>
            <person name="Cho S.-J."/>
            <person name="Edsinger-Gonzales E."/>
            <person name="Havlak P."/>
            <person name="Kuo D.-H."/>
            <person name="Larsson T."/>
            <person name="Lv J."/>
            <person name="Arendt D."/>
            <person name="Savage R."/>
            <person name="Osoegawa K."/>
            <person name="de Jong P."/>
            <person name="Lindberg D.R."/>
            <person name="Seaver E.C."/>
            <person name="Weisblat D.A."/>
            <person name="Putnam N.H."/>
            <person name="Grigoriev I.V."/>
            <person name="Rokhsar D.S."/>
        </authorList>
    </citation>
    <scope>NUCLEOTIDE SEQUENCE</scope>
</reference>
<keyword evidence="6" id="KW-0067">ATP-binding</keyword>
<feature type="domain" description="Protein kinase" evidence="8">
    <location>
        <begin position="22"/>
        <end position="273"/>
    </location>
</feature>
<keyword evidence="3" id="KW-0808">Transferase</keyword>
<dbReference type="EMBL" id="AMQM01000254">
    <property type="status" value="NOT_ANNOTATED_CDS"/>
    <property type="molecule type" value="Genomic_DNA"/>
</dbReference>
<accession>T1FXJ5</accession>